<reference evidence="3" key="1">
    <citation type="submission" date="2023-03" db="EMBL/GenBank/DDBJ databases">
        <authorList>
            <person name="Steffen K."/>
            <person name="Cardenas P."/>
        </authorList>
    </citation>
    <scope>NUCLEOTIDE SEQUENCE</scope>
</reference>
<dbReference type="Pfam" id="PF20741">
    <property type="entry name" value="GKRP-like_C"/>
    <property type="match status" value="1"/>
</dbReference>
<dbReference type="PANTHER" id="PTHR10088">
    <property type="entry name" value="GLUCOKINASE REGULATORY PROTEIN"/>
    <property type="match status" value="1"/>
</dbReference>
<name>A0AA35RQB3_GEOBA</name>
<dbReference type="GO" id="GO:0070095">
    <property type="term" value="F:fructose-6-phosphate binding"/>
    <property type="evidence" value="ECO:0007669"/>
    <property type="project" value="TreeGrafter"/>
</dbReference>
<dbReference type="PROSITE" id="PS51464">
    <property type="entry name" value="SIS"/>
    <property type="match status" value="2"/>
</dbReference>
<evidence type="ECO:0000259" key="2">
    <source>
        <dbReference type="PROSITE" id="PS51464"/>
    </source>
</evidence>
<dbReference type="Gene3D" id="3.40.50.10490">
    <property type="entry name" value="Glucose-6-phosphate isomerase like protein, domain 1"/>
    <property type="match status" value="1"/>
</dbReference>
<proteinExistence type="predicted"/>
<evidence type="ECO:0000256" key="1">
    <source>
        <dbReference type="ARBA" id="ARBA00023277"/>
    </source>
</evidence>
<feature type="domain" description="SIS" evidence="2">
    <location>
        <begin position="323"/>
        <end position="501"/>
    </location>
</feature>
<dbReference type="PANTHER" id="PTHR10088:SF4">
    <property type="entry name" value="GLUCOKINASE REGULATORY PROTEIN"/>
    <property type="match status" value="1"/>
</dbReference>
<keyword evidence="1" id="KW-0119">Carbohydrate metabolism</keyword>
<protein>
    <submittedName>
        <fullName evidence="3">Glucokinase regulatory protein</fullName>
    </submittedName>
</protein>
<evidence type="ECO:0000313" key="3">
    <source>
        <dbReference type="EMBL" id="CAI8015337.1"/>
    </source>
</evidence>
<dbReference type="InterPro" id="IPR046348">
    <property type="entry name" value="SIS_dom_sf"/>
</dbReference>
<dbReference type="AlphaFoldDB" id="A0AA35RQB3"/>
<dbReference type="Pfam" id="PF22198">
    <property type="entry name" value="GKRP_SIS_2"/>
    <property type="match status" value="1"/>
</dbReference>
<sequence>MAGLQEPRRVTELSNELTRDIDTADPLGIVRRLCGSDAQLFAGWGGHPGVNDPVILDRLWKLSLKTAALLKENQDQKKNNRIVFSGCGTSGRIAWLCSWTYNRILQKFGHTPCFHYLIAGGDRSLIISNELPEDDPPKGAEDLKKVAEGADHVMFVGITCGLSAPYVAGQIDHSMHQPNMTSVLMGFNPVSLSRNAPIEKWDKTCRQVFLELETLSCTSDSAFIINPIVGPEPITGSSRMKGGSTTAVLLGTVFLTSLQTLLGQPILPSMTLPAREPEETEVVFDHSLSPSLSPMVSLLDCYSQTYQTVYRHSGGVASLLKLAASCICQPSGRLIYLGADTLGALGLVDASEMVPTYGVGLEEFRGFVAGGWEGCGNTEGDLSGYGKTFRVSLSQFESDVLPSLTDQDCVLCLHGSSQRTGPPHLHTIVNKVLASPAKCGLLVMAENGMSCNHLLDKRYETAVLIRLPYYHAFGKECVFAGFALKLVLNAISTGANILKGRVYGNEMINLRLSNDKLFERAIAIIEKWSGANEEDAKFALLRAIYKQDDAANVTLSHPACPLLISEYYLSSLFLSSLSLSSSSNIVQYHPTSQRHPLRTWLFHWLCYWQEVGVQSVIAAERKLLQSAKGLRDVISTEIAPTHGH</sequence>
<dbReference type="Pfam" id="PF22645">
    <property type="entry name" value="GKRP_SIS_N"/>
    <property type="match status" value="1"/>
</dbReference>
<dbReference type="GO" id="GO:0004857">
    <property type="term" value="F:enzyme inhibitor activity"/>
    <property type="evidence" value="ECO:0007669"/>
    <property type="project" value="TreeGrafter"/>
</dbReference>
<dbReference type="GO" id="GO:0005654">
    <property type="term" value="C:nucleoplasm"/>
    <property type="evidence" value="ECO:0007669"/>
    <property type="project" value="TreeGrafter"/>
</dbReference>
<organism evidence="3 4">
    <name type="scientific">Geodia barretti</name>
    <name type="common">Barrett's horny sponge</name>
    <dbReference type="NCBI Taxonomy" id="519541"/>
    <lineage>
        <taxon>Eukaryota</taxon>
        <taxon>Metazoa</taxon>
        <taxon>Porifera</taxon>
        <taxon>Demospongiae</taxon>
        <taxon>Heteroscleromorpha</taxon>
        <taxon>Tetractinellida</taxon>
        <taxon>Astrophorina</taxon>
        <taxon>Geodiidae</taxon>
        <taxon>Geodia</taxon>
    </lineage>
</organism>
<dbReference type="Gene3D" id="1.10.8.1080">
    <property type="match status" value="1"/>
</dbReference>
<dbReference type="InterPro" id="IPR001347">
    <property type="entry name" value="SIS_dom"/>
</dbReference>
<dbReference type="InterPro" id="IPR040190">
    <property type="entry name" value="MURQ/GCKR"/>
</dbReference>
<dbReference type="Gene3D" id="3.40.50.12620">
    <property type="match status" value="1"/>
</dbReference>
<dbReference type="GO" id="GO:0042593">
    <property type="term" value="P:glucose homeostasis"/>
    <property type="evidence" value="ECO:0007669"/>
    <property type="project" value="TreeGrafter"/>
</dbReference>
<comment type="caution">
    <text evidence="3">The sequence shown here is derived from an EMBL/GenBank/DDBJ whole genome shotgun (WGS) entry which is preliminary data.</text>
</comment>
<dbReference type="GO" id="GO:0005829">
    <property type="term" value="C:cytosol"/>
    <property type="evidence" value="ECO:0007669"/>
    <property type="project" value="TreeGrafter"/>
</dbReference>
<dbReference type="EMBL" id="CASHTH010001433">
    <property type="protein sequence ID" value="CAI8015337.1"/>
    <property type="molecule type" value="Genomic_DNA"/>
</dbReference>
<dbReference type="Proteomes" id="UP001174909">
    <property type="component" value="Unassembled WGS sequence"/>
</dbReference>
<dbReference type="SUPFAM" id="SSF53697">
    <property type="entry name" value="SIS domain"/>
    <property type="match status" value="2"/>
</dbReference>
<dbReference type="GO" id="GO:0009750">
    <property type="term" value="P:response to fructose"/>
    <property type="evidence" value="ECO:0007669"/>
    <property type="project" value="TreeGrafter"/>
</dbReference>
<dbReference type="GO" id="GO:0030246">
    <property type="term" value="F:carbohydrate binding"/>
    <property type="evidence" value="ECO:0007669"/>
    <property type="project" value="TreeGrafter"/>
</dbReference>
<keyword evidence="4" id="KW-1185">Reference proteome</keyword>
<gene>
    <name evidence="3" type="ORF">GBAR_LOCUS9505</name>
</gene>
<dbReference type="GO" id="GO:1901135">
    <property type="term" value="P:carbohydrate derivative metabolic process"/>
    <property type="evidence" value="ECO:0007669"/>
    <property type="project" value="InterPro"/>
</dbReference>
<feature type="domain" description="SIS" evidence="2">
    <location>
        <begin position="66"/>
        <end position="277"/>
    </location>
</feature>
<dbReference type="GO" id="GO:0019899">
    <property type="term" value="F:enzyme binding"/>
    <property type="evidence" value="ECO:0007669"/>
    <property type="project" value="TreeGrafter"/>
</dbReference>
<dbReference type="InterPro" id="IPR054017">
    <property type="entry name" value="GKRP_SIS_2"/>
</dbReference>
<accession>A0AA35RQB3</accession>
<evidence type="ECO:0000313" key="4">
    <source>
        <dbReference type="Proteomes" id="UP001174909"/>
    </source>
</evidence>